<dbReference type="EMBL" id="JARAOO010000006">
    <property type="protein sequence ID" value="KAJ7966982.1"/>
    <property type="molecule type" value="Genomic_DNA"/>
</dbReference>
<keyword evidence="2" id="KW-1185">Reference proteome</keyword>
<comment type="caution">
    <text evidence="1">The sequence shown here is derived from an EMBL/GenBank/DDBJ whole genome shotgun (WGS) entry which is preliminary data.</text>
</comment>
<dbReference type="AlphaFoldDB" id="A0AAD7LZA4"/>
<dbReference type="KEGG" id="qsa:O6P43_016373"/>
<evidence type="ECO:0000313" key="2">
    <source>
        <dbReference type="Proteomes" id="UP001163823"/>
    </source>
</evidence>
<reference evidence="1" key="1">
    <citation type="journal article" date="2023" name="Science">
        <title>Elucidation of the pathway for biosynthesis of saponin adjuvants from the soapbark tree.</title>
        <authorList>
            <person name="Reed J."/>
            <person name="Orme A."/>
            <person name="El-Demerdash A."/>
            <person name="Owen C."/>
            <person name="Martin L.B.B."/>
            <person name="Misra R.C."/>
            <person name="Kikuchi S."/>
            <person name="Rejzek M."/>
            <person name="Martin A.C."/>
            <person name="Harkess A."/>
            <person name="Leebens-Mack J."/>
            <person name="Louveau T."/>
            <person name="Stephenson M.J."/>
            <person name="Osbourn A."/>
        </authorList>
    </citation>
    <scope>NUCLEOTIDE SEQUENCE</scope>
    <source>
        <strain evidence="1">S10</strain>
    </source>
</reference>
<name>A0AAD7LZA4_QUISA</name>
<organism evidence="1 2">
    <name type="scientific">Quillaja saponaria</name>
    <name type="common">Soap bark tree</name>
    <dbReference type="NCBI Taxonomy" id="32244"/>
    <lineage>
        <taxon>Eukaryota</taxon>
        <taxon>Viridiplantae</taxon>
        <taxon>Streptophyta</taxon>
        <taxon>Embryophyta</taxon>
        <taxon>Tracheophyta</taxon>
        <taxon>Spermatophyta</taxon>
        <taxon>Magnoliopsida</taxon>
        <taxon>eudicotyledons</taxon>
        <taxon>Gunneridae</taxon>
        <taxon>Pentapetalae</taxon>
        <taxon>rosids</taxon>
        <taxon>fabids</taxon>
        <taxon>Fabales</taxon>
        <taxon>Quillajaceae</taxon>
        <taxon>Quillaja</taxon>
    </lineage>
</organism>
<dbReference type="Proteomes" id="UP001163823">
    <property type="component" value="Chromosome 6"/>
</dbReference>
<sequence>MNDGPALEDVNADLDGDMKQEISIKSLVASAYNTKPNSTDSLVFIKSEFSKELNEKLSKCNERTKAYGTYVEDEEQQKGSEYESDFQSWCKELKYILLQGATVREYQNQGLKWMNDQVSMHIGSQAILTAVYAISKEGLNFTT</sequence>
<accession>A0AAD7LZA4</accession>
<protein>
    <submittedName>
        <fullName evidence="1">Uncharacterized protein</fullName>
    </submittedName>
</protein>
<gene>
    <name evidence="1" type="ORF">O6P43_016373</name>
</gene>
<proteinExistence type="predicted"/>
<evidence type="ECO:0000313" key="1">
    <source>
        <dbReference type="EMBL" id="KAJ7966982.1"/>
    </source>
</evidence>